<name>A0ABW2YEZ0_9GAMM</name>
<organism evidence="4 5">
    <name type="scientific">Lysobacter brunescens</name>
    <dbReference type="NCBI Taxonomy" id="262323"/>
    <lineage>
        <taxon>Bacteria</taxon>
        <taxon>Pseudomonadati</taxon>
        <taxon>Pseudomonadota</taxon>
        <taxon>Gammaproteobacteria</taxon>
        <taxon>Lysobacterales</taxon>
        <taxon>Lysobacteraceae</taxon>
        <taxon>Lysobacter</taxon>
    </lineage>
</organism>
<dbReference type="SMART" id="SM00939">
    <property type="entry name" value="PepX_C"/>
    <property type="match status" value="1"/>
</dbReference>
<dbReference type="Pfam" id="PF02129">
    <property type="entry name" value="Peptidase_S15"/>
    <property type="match status" value="1"/>
</dbReference>
<dbReference type="SUPFAM" id="SSF53474">
    <property type="entry name" value="alpha/beta-Hydrolases"/>
    <property type="match status" value="1"/>
</dbReference>
<evidence type="ECO:0000313" key="4">
    <source>
        <dbReference type="EMBL" id="MFD0724984.1"/>
    </source>
</evidence>
<keyword evidence="2" id="KW-0732">Signal</keyword>
<dbReference type="InterPro" id="IPR008979">
    <property type="entry name" value="Galactose-bd-like_sf"/>
</dbReference>
<evidence type="ECO:0000256" key="2">
    <source>
        <dbReference type="SAM" id="SignalP"/>
    </source>
</evidence>
<feature type="signal peptide" evidence="2">
    <location>
        <begin position="1"/>
        <end position="21"/>
    </location>
</feature>
<feature type="domain" description="Xaa-Pro dipeptidyl-peptidase C-terminal" evidence="3">
    <location>
        <begin position="505"/>
        <end position="737"/>
    </location>
</feature>
<feature type="chain" id="PRO_5046675524" evidence="2">
    <location>
        <begin position="22"/>
        <end position="750"/>
    </location>
</feature>
<dbReference type="SUPFAM" id="SSF49785">
    <property type="entry name" value="Galactose-binding domain-like"/>
    <property type="match status" value="1"/>
</dbReference>
<dbReference type="Gene3D" id="2.60.120.260">
    <property type="entry name" value="Galactose-binding domain-like"/>
    <property type="match status" value="1"/>
</dbReference>
<dbReference type="InterPro" id="IPR013736">
    <property type="entry name" value="Xaa-Pro_dipept_C"/>
</dbReference>
<dbReference type="RefSeq" id="WP_386822610.1">
    <property type="nucleotide sequence ID" value="NZ_JBHTIF010000001.1"/>
</dbReference>
<dbReference type="EMBL" id="JBHTIF010000001">
    <property type="protein sequence ID" value="MFD0724984.1"/>
    <property type="molecule type" value="Genomic_DNA"/>
</dbReference>
<dbReference type="Proteomes" id="UP001597110">
    <property type="component" value="Unassembled WGS sequence"/>
</dbReference>
<comment type="caution">
    <text evidence="4">The sequence shown here is derived from an EMBL/GenBank/DDBJ whole genome shotgun (WGS) entry which is preliminary data.</text>
</comment>
<reference evidence="5" key="1">
    <citation type="journal article" date="2019" name="Int. J. Syst. Evol. Microbiol.">
        <title>The Global Catalogue of Microorganisms (GCM) 10K type strain sequencing project: providing services to taxonomists for standard genome sequencing and annotation.</title>
        <authorList>
            <consortium name="The Broad Institute Genomics Platform"/>
            <consortium name="The Broad Institute Genome Sequencing Center for Infectious Disease"/>
            <person name="Wu L."/>
            <person name="Ma J."/>
        </authorList>
    </citation>
    <scope>NUCLEOTIDE SEQUENCE [LARGE SCALE GENOMIC DNA]</scope>
    <source>
        <strain evidence="5">CCUG 55585</strain>
    </source>
</reference>
<evidence type="ECO:0000259" key="3">
    <source>
        <dbReference type="SMART" id="SM00939"/>
    </source>
</evidence>
<dbReference type="NCBIfam" id="TIGR00976">
    <property type="entry name" value="CocE_NonD"/>
    <property type="match status" value="1"/>
</dbReference>
<dbReference type="InterPro" id="IPR000383">
    <property type="entry name" value="Xaa-Pro-like_dom"/>
</dbReference>
<sequence length="750" mass="83347">MMRFLGAILLLLWFWMATATAQDLAPGSTRDADAVIDSLPDLARQAIPLYREENRARYLNTLFRLQSVAGDHRAANDTLQALVELRSVSDPGNVAPLRAFQVAQRARLDHAANGPVTEGHVRSAFRAVFEPLGDLDASRAMHWLKGDADGLRTNLHEAAMKQVGVARMPLPDALGLIRTQYLLTTFETLGPHTDALVAEDDARRYIVDARGLVRTPDGADIATVLVRPRATREPLPALLRYTIYVNEQGMADARSVAARGYAGMVAYTRGKGWSPQAPLPFEHDGDDARAVIDWIARQPWSDGRVGMYGGSYDGFAQWAAAKKLPKALKTIVPWVANNPGNGLPMENNVFLFVNHGWPLYAASNKTLDNETYSDHARWDALNERWYRSGASYRDIDRIDGTPNPWFQRWLQHPRYDAYWQAMTPHGREFAQIDIPVLTVTGYFDDGQQSALHYLKQHLAQRPDADHTLLIGPWDHGGSQAARKPSAHNGYAIDPVAMIDTPEITFQWMDHVFRGAPKPAILRDRVNYQVMGANAWKHAPSIDAMSRERKTFYLSATRSGQYHALSERPDATPSTLSQIVDFADRSTSLGDTYPDPVVGRTLGASSGLVFESAPFDAAIEVSGIFSGELHVTTDRRDLDYAVTLYERLPTGELFQLSYIIGRASHADDMATRHLLTPGEKTIIRFDRTRMTSRQLQPGSRLVATVSVNKNAYAQVNHGTGKDVSDESIADAGAPMRVQWHTESRIHIPISN</sequence>
<dbReference type="Gene3D" id="3.40.50.1820">
    <property type="entry name" value="alpha/beta hydrolase"/>
    <property type="match status" value="1"/>
</dbReference>
<proteinExistence type="predicted"/>
<keyword evidence="1 4" id="KW-0378">Hydrolase</keyword>
<dbReference type="Gene3D" id="1.10.3020.10">
    <property type="entry name" value="alpha-amino acid ester hydrolase ( Helical cap domain)"/>
    <property type="match status" value="1"/>
</dbReference>
<gene>
    <name evidence="4" type="ORF">ACFQ0E_05145</name>
</gene>
<accession>A0ABW2YEZ0</accession>
<evidence type="ECO:0000256" key="1">
    <source>
        <dbReference type="ARBA" id="ARBA00022801"/>
    </source>
</evidence>
<protein>
    <submittedName>
        <fullName evidence="4">CocE/NonD family hydrolase</fullName>
    </submittedName>
</protein>
<dbReference type="Pfam" id="PF08530">
    <property type="entry name" value="PepX_C"/>
    <property type="match status" value="1"/>
</dbReference>
<dbReference type="InterPro" id="IPR029058">
    <property type="entry name" value="AB_hydrolase_fold"/>
</dbReference>
<evidence type="ECO:0000313" key="5">
    <source>
        <dbReference type="Proteomes" id="UP001597110"/>
    </source>
</evidence>
<dbReference type="InterPro" id="IPR005674">
    <property type="entry name" value="CocE/Ser_esterase"/>
</dbReference>
<dbReference type="GO" id="GO:0016787">
    <property type="term" value="F:hydrolase activity"/>
    <property type="evidence" value="ECO:0007669"/>
    <property type="project" value="UniProtKB-KW"/>
</dbReference>
<keyword evidence="5" id="KW-1185">Reference proteome</keyword>